<dbReference type="Pfam" id="PF07977">
    <property type="entry name" value="FabA"/>
    <property type="match status" value="1"/>
</dbReference>
<dbReference type="HAMAP" id="MF_00406">
    <property type="entry name" value="FabZ"/>
    <property type="match status" value="1"/>
</dbReference>
<dbReference type="InterPro" id="IPR015870">
    <property type="entry name" value="UDP-acyl_N-AcGlcN_deAcase_N"/>
</dbReference>
<dbReference type="InterPro" id="IPR013114">
    <property type="entry name" value="FabA_FabZ"/>
</dbReference>
<dbReference type="NCBIfam" id="TIGR00325">
    <property type="entry name" value="lpxC"/>
    <property type="match status" value="1"/>
</dbReference>
<evidence type="ECO:0000256" key="13">
    <source>
        <dbReference type="ARBA" id="ARBA00024535"/>
    </source>
</evidence>
<dbReference type="UniPathway" id="UPA00359">
    <property type="reaction ID" value="UER00478"/>
</dbReference>
<evidence type="ECO:0000256" key="12">
    <source>
        <dbReference type="ARBA" id="ARBA00023239"/>
    </source>
</evidence>
<evidence type="ECO:0000256" key="16">
    <source>
        <dbReference type="HAMAP-Rule" id="MF_00406"/>
    </source>
</evidence>
<evidence type="ECO:0000256" key="10">
    <source>
        <dbReference type="ARBA" id="ARBA00022833"/>
    </source>
</evidence>
<keyword evidence="5 16" id="KW-0963">Cytoplasm</keyword>
<organism evidence="17">
    <name type="scientific">Caldithrix abyssi</name>
    <dbReference type="NCBI Taxonomy" id="187145"/>
    <lineage>
        <taxon>Bacteria</taxon>
        <taxon>Pseudomonadati</taxon>
        <taxon>Calditrichota</taxon>
        <taxon>Calditrichia</taxon>
        <taxon>Calditrichales</taxon>
        <taxon>Calditrichaceae</taxon>
        <taxon>Caldithrix</taxon>
    </lineage>
</organism>
<evidence type="ECO:0000256" key="11">
    <source>
        <dbReference type="ARBA" id="ARBA00023098"/>
    </source>
</evidence>
<sequence>MEKKQRTIKKEISYSGRGLHTGNETTITFKPAPVNYGRKFVRTDIENSPEIPALVEYVVQDQELDSLRGTTLKVDGVEVHTVEHVLAALAGLEIDNVRIELHGNEPPIGDGSAMPFVNKLLEAGIEEQDAMKEYVIIDEPLSYSDEQRGIEYAALPTDDYRITVMIDYKNPALGSQHSGLFSLEREFISEFAPARTFCFLHEVELLAEQGLIKGGDLDSAIVIVDRDLSKDDLNKLKEMFQIEQEVELGKNGILNNKTLRFKNEPCRHKLLDLIGDLALTGVNIKAQILAARPGHQNNIEFARQIRNYYKKQSLTRKYQDISQKGVVFDINAIKKILPHRYPFLLVDAIIELEPEKRAVGIKNVTTNEPFFQGHFPQRPVMPGVLIVEAMAQVGGILLLNEQTEIENKLVFFMGIDNVRFRKTVQPGDQLVMELQMLKNRRTTFKMAGKAYVKGELVCEAEMMAAVVEN</sequence>
<dbReference type="FunFam" id="3.10.129.10:FF:000001">
    <property type="entry name" value="3-hydroxyacyl-[acyl-carrier-protein] dehydratase FabZ"/>
    <property type="match status" value="1"/>
</dbReference>
<comment type="cofactor">
    <cofactor evidence="1 15">
        <name>Zn(2+)</name>
        <dbReference type="ChEBI" id="CHEBI:29105"/>
    </cofactor>
</comment>
<comment type="function">
    <text evidence="2 15">Catalyzes the hydrolysis of UDP-3-O-myristoyl-N-acetylglucosamine to form UDP-3-O-myristoylglucosamine and acetate, the committed step in lipid A biosynthesis.</text>
</comment>
<feature type="binding site" evidence="15">
    <location>
        <position position="272"/>
    </location>
    <ligand>
        <name>Zn(2+)</name>
        <dbReference type="ChEBI" id="CHEBI:29105"/>
    </ligand>
</feature>
<comment type="catalytic activity">
    <reaction evidence="13 15">
        <text>a UDP-3-O-[(3R)-3-hydroxyacyl]-N-acetyl-alpha-D-glucosamine + H2O = a UDP-3-O-[(3R)-3-hydroxyacyl]-alpha-D-glucosamine + acetate</text>
        <dbReference type="Rhea" id="RHEA:67816"/>
        <dbReference type="ChEBI" id="CHEBI:15377"/>
        <dbReference type="ChEBI" id="CHEBI:30089"/>
        <dbReference type="ChEBI" id="CHEBI:137740"/>
        <dbReference type="ChEBI" id="CHEBI:173225"/>
        <dbReference type="EC" id="3.5.1.108"/>
    </reaction>
</comment>
<dbReference type="GO" id="GO:0019171">
    <property type="term" value="F:(3R)-hydroxyacyl-[acyl-carrier-protein] dehydratase activity"/>
    <property type="evidence" value="ECO:0007669"/>
    <property type="project" value="UniProtKB-EC"/>
</dbReference>
<dbReference type="InterPro" id="IPR029069">
    <property type="entry name" value="HotDog_dom_sf"/>
</dbReference>
<comment type="similarity">
    <text evidence="15">Belongs to the LpxC family.</text>
</comment>
<dbReference type="EMBL" id="DROD01000390">
    <property type="protein sequence ID" value="HHJ52662.1"/>
    <property type="molecule type" value="Genomic_DNA"/>
</dbReference>
<feature type="binding site" evidence="15">
    <location>
        <position position="84"/>
    </location>
    <ligand>
        <name>Zn(2+)</name>
        <dbReference type="ChEBI" id="CHEBI:29105"/>
    </ligand>
</feature>
<evidence type="ECO:0000313" key="17">
    <source>
        <dbReference type="EMBL" id="HHJ52662.1"/>
    </source>
</evidence>
<evidence type="ECO:0000256" key="5">
    <source>
        <dbReference type="ARBA" id="ARBA00022490"/>
    </source>
</evidence>
<keyword evidence="11 15" id="KW-0443">Lipid metabolism</keyword>
<evidence type="ECO:0000256" key="8">
    <source>
        <dbReference type="ARBA" id="ARBA00022723"/>
    </source>
</evidence>
<dbReference type="GO" id="GO:0016020">
    <property type="term" value="C:membrane"/>
    <property type="evidence" value="ECO:0007669"/>
    <property type="project" value="GOC"/>
</dbReference>
<comment type="catalytic activity">
    <reaction evidence="16">
        <text>a (3R)-hydroxyacyl-[ACP] = a (2E)-enoyl-[ACP] + H2O</text>
        <dbReference type="Rhea" id="RHEA:13097"/>
        <dbReference type="Rhea" id="RHEA-COMP:9925"/>
        <dbReference type="Rhea" id="RHEA-COMP:9945"/>
        <dbReference type="ChEBI" id="CHEBI:15377"/>
        <dbReference type="ChEBI" id="CHEBI:78784"/>
        <dbReference type="ChEBI" id="CHEBI:78827"/>
        <dbReference type="EC" id="4.2.1.59"/>
    </reaction>
</comment>
<dbReference type="GO" id="GO:0009245">
    <property type="term" value="P:lipid A biosynthetic process"/>
    <property type="evidence" value="ECO:0007669"/>
    <property type="project" value="UniProtKB-UniRule"/>
</dbReference>
<dbReference type="NCBIfam" id="NF009667">
    <property type="entry name" value="PRK13188.1"/>
    <property type="match status" value="1"/>
</dbReference>
<dbReference type="NCBIfam" id="NF000582">
    <property type="entry name" value="PRK00006.1"/>
    <property type="match status" value="1"/>
</dbReference>
<dbReference type="InterPro" id="IPR004463">
    <property type="entry name" value="UDP-acyl_GlcNac_deAcase"/>
</dbReference>
<dbReference type="SUPFAM" id="SSF54637">
    <property type="entry name" value="Thioesterase/thiol ester dehydrase-isomerase"/>
    <property type="match status" value="1"/>
</dbReference>
<protein>
    <recommendedName>
        <fullName evidence="15 16">Multifunctional fusion protein</fullName>
    </recommendedName>
    <domain>
        <recommendedName>
            <fullName evidence="16">3-hydroxyacyl-[acyl-carrier-protein] dehydratase FabZ</fullName>
            <ecNumber evidence="16">4.2.1.59</ecNumber>
        </recommendedName>
        <alternativeName>
            <fullName evidence="16">(3R)-hydroxymyristoyl-[acyl-carrier-protein] dehydratase</fullName>
        </alternativeName>
        <alternativeName>
            <fullName evidence="16">Beta-hydroxyacyl-ACP dehydratase</fullName>
            <shortName evidence="16">(3R)-hydroxymyristoyl-ACP dehydrase</shortName>
        </alternativeName>
    </domain>
    <domain>
        <recommendedName>
            <fullName evidence="15">UDP-3-O-acyl-N-acetylglucosamine deacetylase</fullName>
            <shortName evidence="15">UDP-3-O-acyl-GlcNAc deacetylase</shortName>
            <ecNumber evidence="15">3.5.1.108</ecNumber>
        </recommendedName>
        <alternativeName>
            <fullName evidence="15">UDP-3-O-[R-3-hydroxymyristoyl]-N-acetylglucosamine deacetylase</fullName>
        </alternativeName>
    </domain>
</protein>
<keyword evidence="8 15" id="KW-0479">Metal-binding</keyword>
<evidence type="ECO:0000256" key="4">
    <source>
        <dbReference type="ARBA" id="ARBA00005002"/>
    </source>
</evidence>
<dbReference type="HAMAP" id="MF_00388">
    <property type="entry name" value="LpxC"/>
    <property type="match status" value="1"/>
</dbReference>
<feature type="active site" evidence="16">
    <location>
        <position position="374"/>
    </location>
</feature>
<evidence type="ECO:0000256" key="6">
    <source>
        <dbReference type="ARBA" id="ARBA00022516"/>
    </source>
</evidence>
<dbReference type="Gene3D" id="3.10.129.10">
    <property type="entry name" value="Hotdog Thioesterase"/>
    <property type="match status" value="1"/>
</dbReference>
<dbReference type="AlphaFoldDB" id="A0A7V5UEQ0"/>
<dbReference type="NCBIfam" id="TIGR01750">
    <property type="entry name" value="fabZ"/>
    <property type="match status" value="1"/>
</dbReference>
<keyword evidence="6 15" id="KW-0444">Lipid biosynthesis</keyword>
<comment type="similarity">
    <text evidence="16">Belongs to the thioester dehydratase family. FabZ subfamily.</text>
</comment>
<accession>A0A7V5UEQ0</accession>
<comment type="pathway">
    <text evidence="4 15">Glycolipid biosynthesis; lipid IV(A) biosynthesis; lipid IV(A) from (3R)-3-hydroxytetradecanoyl-[acyl-carrier-protein] and UDP-N-acetyl-alpha-D-glucosamine: step 2/6.</text>
</comment>
<dbReference type="GO" id="GO:0103117">
    <property type="term" value="F:UDP-3-O-acyl-N-acetylglucosamine deacetylase activity"/>
    <property type="evidence" value="ECO:0007669"/>
    <property type="project" value="UniProtKB-UniRule"/>
</dbReference>
<evidence type="ECO:0000256" key="1">
    <source>
        <dbReference type="ARBA" id="ARBA00001947"/>
    </source>
</evidence>
<feature type="active site" description="Proton donor" evidence="15">
    <location>
        <position position="295"/>
    </location>
</feature>
<keyword evidence="10 15" id="KW-0862">Zinc</keyword>
<comment type="subcellular location">
    <subcellularLocation>
        <location evidence="3 16">Cytoplasm</location>
    </subcellularLocation>
</comment>
<dbReference type="CDD" id="cd01288">
    <property type="entry name" value="FabZ"/>
    <property type="match status" value="1"/>
</dbReference>
<evidence type="ECO:0000256" key="2">
    <source>
        <dbReference type="ARBA" id="ARBA00002923"/>
    </source>
</evidence>
<dbReference type="Gene3D" id="3.30.1700.10">
    <property type="entry name" value="lpxc deacetylase, domain 2"/>
    <property type="match status" value="1"/>
</dbReference>
<name>A0A7V5UEQ0_CALAY</name>
<reference evidence="17" key="1">
    <citation type="journal article" date="2020" name="mSystems">
        <title>Genome- and Community-Level Interaction Insights into Carbon Utilization and Element Cycling Functions of Hydrothermarchaeota in Hydrothermal Sediment.</title>
        <authorList>
            <person name="Zhou Z."/>
            <person name="Liu Y."/>
            <person name="Xu W."/>
            <person name="Pan J."/>
            <person name="Luo Z.H."/>
            <person name="Li M."/>
        </authorList>
    </citation>
    <scope>NUCLEOTIDE SEQUENCE [LARGE SCALE GENOMIC DNA]</scope>
    <source>
        <strain evidence="17">HyVt-527</strain>
    </source>
</reference>
<evidence type="ECO:0000256" key="14">
    <source>
        <dbReference type="ARBA" id="ARBA00025049"/>
    </source>
</evidence>
<dbReference type="InterPro" id="IPR020568">
    <property type="entry name" value="Ribosomal_Su5_D2-typ_SF"/>
</dbReference>
<dbReference type="EC" id="3.5.1.108" evidence="15"/>
<dbReference type="Proteomes" id="UP000886124">
    <property type="component" value="Unassembled WGS sequence"/>
</dbReference>
<dbReference type="PANTHER" id="PTHR33694:SF1">
    <property type="entry name" value="UDP-3-O-ACYL-N-ACETYLGLUCOSAMINE DEACETYLASE 1, MITOCHONDRIAL-RELATED"/>
    <property type="match status" value="1"/>
</dbReference>
<keyword evidence="7 15" id="KW-0441">Lipid A biosynthesis</keyword>
<dbReference type="Pfam" id="PF03331">
    <property type="entry name" value="LpxC"/>
    <property type="match status" value="2"/>
</dbReference>
<feature type="binding site" evidence="15">
    <location>
        <position position="268"/>
    </location>
    <ligand>
        <name>Zn(2+)</name>
        <dbReference type="ChEBI" id="CHEBI:29105"/>
    </ligand>
</feature>
<dbReference type="SUPFAM" id="SSF54211">
    <property type="entry name" value="Ribosomal protein S5 domain 2-like"/>
    <property type="match status" value="2"/>
</dbReference>
<evidence type="ECO:0000256" key="3">
    <source>
        <dbReference type="ARBA" id="ARBA00004496"/>
    </source>
</evidence>
<evidence type="ECO:0000256" key="9">
    <source>
        <dbReference type="ARBA" id="ARBA00022801"/>
    </source>
</evidence>
<dbReference type="GO" id="GO:0046872">
    <property type="term" value="F:metal ion binding"/>
    <property type="evidence" value="ECO:0007669"/>
    <property type="project" value="UniProtKB-KW"/>
</dbReference>
<evidence type="ECO:0000256" key="15">
    <source>
        <dbReference type="HAMAP-Rule" id="MF_00388"/>
    </source>
</evidence>
<dbReference type="EC" id="4.2.1.59" evidence="16"/>
<keyword evidence="12 16" id="KW-0456">Lyase</keyword>
<dbReference type="InterPro" id="IPR011334">
    <property type="entry name" value="UDP-acyl_GlcNac_deAcase_C"/>
</dbReference>
<dbReference type="InterPro" id="IPR010084">
    <property type="entry name" value="FabZ"/>
</dbReference>
<dbReference type="Gene3D" id="3.30.230.20">
    <property type="entry name" value="lpxc deacetylase, domain 1"/>
    <property type="match status" value="1"/>
</dbReference>
<proteinExistence type="inferred from homology"/>
<dbReference type="PANTHER" id="PTHR33694">
    <property type="entry name" value="UDP-3-O-ACYL-N-ACETYLGLUCOSAMINE DEACETYLASE 1, MITOCHONDRIAL-RELATED"/>
    <property type="match status" value="1"/>
</dbReference>
<comment type="caution">
    <text evidence="17">The sequence shown here is derived from an EMBL/GenBank/DDBJ whole genome shotgun (WGS) entry which is preliminary data.</text>
</comment>
<dbReference type="GO" id="GO:0006633">
    <property type="term" value="P:fatty acid biosynthetic process"/>
    <property type="evidence" value="ECO:0007669"/>
    <property type="project" value="UniProtKB-UniRule"/>
</dbReference>
<gene>
    <name evidence="16" type="primary">fabZ</name>
    <name evidence="15" type="synonym">lpxC</name>
    <name evidence="17" type="ORF">ENJ89_05665</name>
</gene>
<evidence type="ECO:0000256" key="7">
    <source>
        <dbReference type="ARBA" id="ARBA00022556"/>
    </source>
</evidence>
<comment type="function">
    <text evidence="14 16">Involved in unsaturated fatty acids biosynthesis. Catalyzes the dehydration of short chain beta-hydroxyacyl-ACPs and long chain saturated and unsaturated beta-hydroxyacyl-ACPs.</text>
</comment>
<keyword evidence="9 15" id="KW-0378">Hydrolase</keyword>
<dbReference type="GO" id="GO:0005737">
    <property type="term" value="C:cytoplasm"/>
    <property type="evidence" value="ECO:0007669"/>
    <property type="project" value="UniProtKB-SubCell"/>
</dbReference>